<dbReference type="PATRIC" id="fig|1230454.4.peg.132"/>
<dbReference type="InterPro" id="IPR011991">
    <property type="entry name" value="ArsR-like_HTH"/>
</dbReference>
<name>M0PPE2_9EURY</name>
<sequence>MGTTQFDTYLKLLSDRQRRRIICRLRAETAGQTTVEDLVDHLYGDEPASPTAAHPDRDQLSIQLVHTHLPKLDEHGLVHYDRENNAVRYQSDEQVETILDALPVDVAQTTPGP</sequence>
<dbReference type="InterPro" id="IPR055768">
    <property type="entry name" value="DUF7344"/>
</dbReference>
<reference evidence="2 3" key="1">
    <citation type="journal article" date="2014" name="PLoS Genet.">
        <title>Phylogenetically driven sequencing of extremely halophilic archaea reveals strategies for static and dynamic osmo-response.</title>
        <authorList>
            <person name="Becker E.A."/>
            <person name="Seitzer P.M."/>
            <person name="Tritt A."/>
            <person name="Larsen D."/>
            <person name="Krusor M."/>
            <person name="Yao A.I."/>
            <person name="Wu D."/>
            <person name="Madern D."/>
            <person name="Eisen J.A."/>
            <person name="Darling A.E."/>
            <person name="Facciotti M.T."/>
        </authorList>
    </citation>
    <scope>NUCLEOTIDE SEQUENCE [LARGE SCALE GENOMIC DNA]</scope>
    <source>
        <strain evidence="2 3">JCM 13560</strain>
    </source>
</reference>
<dbReference type="CDD" id="cd00090">
    <property type="entry name" value="HTH_ARSR"/>
    <property type="match status" value="1"/>
</dbReference>
<dbReference type="SMART" id="SM00418">
    <property type="entry name" value="HTH_ARSR"/>
    <property type="match status" value="1"/>
</dbReference>
<evidence type="ECO:0000313" key="3">
    <source>
        <dbReference type="Proteomes" id="UP000011575"/>
    </source>
</evidence>
<dbReference type="GO" id="GO:0003700">
    <property type="term" value="F:DNA-binding transcription factor activity"/>
    <property type="evidence" value="ECO:0007669"/>
    <property type="project" value="InterPro"/>
</dbReference>
<organism evidence="2 3">
    <name type="scientific">Halorubrum aidingense JCM 13560</name>
    <dbReference type="NCBI Taxonomy" id="1230454"/>
    <lineage>
        <taxon>Archaea</taxon>
        <taxon>Methanobacteriati</taxon>
        <taxon>Methanobacteriota</taxon>
        <taxon>Stenosarchaea group</taxon>
        <taxon>Halobacteria</taxon>
        <taxon>Halobacteriales</taxon>
        <taxon>Haloferacaceae</taxon>
        <taxon>Halorubrum</taxon>
    </lineage>
</organism>
<dbReference type="Gene3D" id="1.10.10.10">
    <property type="entry name" value="Winged helix-like DNA-binding domain superfamily/Winged helix DNA-binding domain"/>
    <property type="match status" value="1"/>
</dbReference>
<comment type="caution">
    <text evidence="2">The sequence shown here is derived from an EMBL/GenBank/DDBJ whole genome shotgun (WGS) entry which is preliminary data.</text>
</comment>
<dbReference type="InterPro" id="IPR036390">
    <property type="entry name" value="WH_DNA-bd_sf"/>
</dbReference>
<accession>M0PPE2</accession>
<dbReference type="SUPFAM" id="SSF46785">
    <property type="entry name" value="Winged helix' DNA-binding domain"/>
    <property type="match status" value="1"/>
</dbReference>
<feature type="domain" description="HTH arsR-type" evidence="1">
    <location>
        <begin position="8"/>
        <end position="104"/>
    </location>
</feature>
<protein>
    <recommendedName>
        <fullName evidence="1">HTH arsR-type domain-containing protein</fullName>
    </recommendedName>
</protein>
<proteinExistence type="predicted"/>
<evidence type="ECO:0000313" key="2">
    <source>
        <dbReference type="EMBL" id="EMA70750.1"/>
    </source>
</evidence>
<dbReference type="EMBL" id="AOJI01000002">
    <property type="protein sequence ID" value="EMA70750.1"/>
    <property type="molecule type" value="Genomic_DNA"/>
</dbReference>
<dbReference type="Proteomes" id="UP000011575">
    <property type="component" value="Unassembled WGS sequence"/>
</dbReference>
<dbReference type="AlphaFoldDB" id="M0PPE2"/>
<dbReference type="InterPro" id="IPR001845">
    <property type="entry name" value="HTH_ArsR_DNA-bd_dom"/>
</dbReference>
<keyword evidence="3" id="KW-1185">Reference proteome</keyword>
<dbReference type="Pfam" id="PF24035">
    <property type="entry name" value="DUF7344"/>
    <property type="match status" value="1"/>
</dbReference>
<evidence type="ECO:0000259" key="1">
    <source>
        <dbReference type="SMART" id="SM00418"/>
    </source>
</evidence>
<gene>
    <name evidence="2" type="ORF">C461_00637</name>
</gene>
<dbReference type="InterPro" id="IPR036388">
    <property type="entry name" value="WH-like_DNA-bd_sf"/>
</dbReference>